<dbReference type="InterPro" id="IPR003661">
    <property type="entry name" value="HisK_dim/P_dom"/>
</dbReference>
<feature type="transmembrane region" description="Helical" evidence="9">
    <location>
        <begin position="113"/>
        <end position="130"/>
    </location>
</feature>
<evidence type="ECO:0000313" key="11">
    <source>
        <dbReference type="EMBL" id="MFD1038832.1"/>
    </source>
</evidence>
<evidence type="ECO:0000256" key="4">
    <source>
        <dbReference type="ARBA" id="ARBA00022679"/>
    </source>
</evidence>
<feature type="transmembrane region" description="Helical" evidence="9">
    <location>
        <begin position="137"/>
        <end position="156"/>
    </location>
</feature>
<evidence type="ECO:0000256" key="2">
    <source>
        <dbReference type="ARBA" id="ARBA00012438"/>
    </source>
</evidence>
<feature type="transmembrane region" description="Helical" evidence="9">
    <location>
        <begin position="47"/>
        <end position="76"/>
    </location>
</feature>
<dbReference type="PANTHER" id="PTHR43547">
    <property type="entry name" value="TWO-COMPONENT HISTIDINE KINASE"/>
    <property type="match status" value="1"/>
</dbReference>
<dbReference type="EC" id="2.7.13.3" evidence="2"/>
<dbReference type="InterPro" id="IPR004358">
    <property type="entry name" value="Sig_transdc_His_kin-like_C"/>
</dbReference>
<dbReference type="Proteomes" id="UP001597040">
    <property type="component" value="Unassembled WGS sequence"/>
</dbReference>
<accession>A0ABW3LLD6</accession>
<dbReference type="SMART" id="SM00387">
    <property type="entry name" value="HATPase_c"/>
    <property type="match status" value="1"/>
</dbReference>
<keyword evidence="9" id="KW-0472">Membrane</keyword>
<proteinExistence type="predicted"/>
<gene>
    <name evidence="11" type="ORF">ACFQ3N_10585</name>
</gene>
<evidence type="ECO:0000256" key="5">
    <source>
        <dbReference type="ARBA" id="ARBA00022741"/>
    </source>
</evidence>
<keyword evidence="12" id="KW-1185">Reference proteome</keyword>
<protein>
    <recommendedName>
        <fullName evidence="2">histidine kinase</fullName>
        <ecNumber evidence="2">2.7.13.3</ecNumber>
    </recommendedName>
</protein>
<dbReference type="EMBL" id="JBHTKJ010000026">
    <property type="protein sequence ID" value="MFD1038832.1"/>
    <property type="molecule type" value="Genomic_DNA"/>
</dbReference>
<dbReference type="PANTHER" id="PTHR43547:SF2">
    <property type="entry name" value="HYBRID SIGNAL TRANSDUCTION HISTIDINE KINASE C"/>
    <property type="match status" value="1"/>
</dbReference>
<feature type="transmembrane region" description="Helical" evidence="9">
    <location>
        <begin position="7"/>
        <end position="27"/>
    </location>
</feature>
<evidence type="ECO:0000256" key="6">
    <source>
        <dbReference type="ARBA" id="ARBA00022777"/>
    </source>
</evidence>
<feature type="transmembrane region" description="Helical" evidence="9">
    <location>
        <begin position="186"/>
        <end position="212"/>
    </location>
</feature>
<evidence type="ECO:0000313" key="12">
    <source>
        <dbReference type="Proteomes" id="UP001597040"/>
    </source>
</evidence>
<evidence type="ECO:0000256" key="7">
    <source>
        <dbReference type="ARBA" id="ARBA00022840"/>
    </source>
</evidence>
<dbReference type="Pfam" id="PF02518">
    <property type="entry name" value="HATPase_c"/>
    <property type="match status" value="1"/>
</dbReference>
<keyword evidence="3" id="KW-0597">Phosphoprotein</keyword>
<dbReference type="CDD" id="cd00082">
    <property type="entry name" value="HisKA"/>
    <property type="match status" value="1"/>
</dbReference>
<dbReference type="SMART" id="SM00388">
    <property type="entry name" value="HisKA"/>
    <property type="match status" value="1"/>
</dbReference>
<keyword evidence="6 11" id="KW-0418">Kinase</keyword>
<comment type="catalytic activity">
    <reaction evidence="1">
        <text>ATP + protein L-histidine = ADP + protein N-phospho-L-histidine.</text>
        <dbReference type="EC" id="2.7.13.3"/>
    </reaction>
</comment>
<dbReference type="InterPro" id="IPR036097">
    <property type="entry name" value="HisK_dim/P_sf"/>
</dbReference>
<keyword evidence="8" id="KW-0902">Two-component regulatory system</keyword>
<comment type="caution">
    <text evidence="11">The sequence shown here is derived from an EMBL/GenBank/DDBJ whole genome shotgun (WGS) entry which is preliminary data.</text>
</comment>
<keyword evidence="9" id="KW-0812">Transmembrane</keyword>
<evidence type="ECO:0000256" key="3">
    <source>
        <dbReference type="ARBA" id="ARBA00022553"/>
    </source>
</evidence>
<dbReference type="Gene3D" id="3.30.565.10">
    <property type="entry name" value="Histidine kinase-like ATPase, C-terminal domain"/>
    <property type="match status" value="1"/>
</dbReference>
<keyword evidence="9" id="KW-1133">Transmembrane helix</keyword>
<organism evidence="11 12">
    <name type="scientific">Virgibacillus byunsanensis</name>
    <dbReference type="NCBI Taxonomy" id="570945"/>
    <lineage>
        <taxon>Bacteria</taxon>
        <taxon>Bacillati</taxon>
        <taxon>Bacillota</taxon>
        <taxon>Bacilli</taxon>
        <taxon>Bacillales</taxon>
        <taxon>Bacillaceae</taxon>
        <taxon>Virgibacillus</taxon>
    </lineage>
</organism>
<keyword evidence="7" id="KW-0067">ATP-binding</keyword>
<feature type="transmembrane region" description="Helical" evidence="9">
    <location>
        <begin position="88"/>
        <end position="107"/>
    </location>
</feature>
<dbReference type="RefSeq" id="WP_390362179.1">
    <property type="nucleotide sequence ID" value="NZ_JBHTKJ010000026.1"/>
</dbReference>
<dbReference type="SUPFAM" id="SSF55874">
    <property type="entry name" value="ATPase domain of HSP90 chaperone/DNA topoisomerase II/histidine kinase"/>
    <property type="match status" value="1"/>
</dbReference>
<feature type="domain" description="Histidine kinase" evidence="10">
    <location>
        <begin position="247"/>
        <end position="449"/>
    </location>
</feature>
<reference evidence="12" key="1">
    <citation type="journal article" date="2019" name="Int. J. Syst. Evol. Microbiol.">
        <title>The Global Catalogue of Microorganisms (GCM) 10K type strain sequencing project: providing services to taxonomists for standard genome sequencing and annotation.</title>
        <authorList>
            <consortium name="The Broad Institute Genomics Platform"/>
            <consortium name="The Broad Institute Genome Sequencing Center for Infectious Disease"/>
            <person name="Wu L."/>
            <person name="Ma J."/>
        </authorList>
    </citation>
    <scope>NUCLEOTIDE SEQUENCE [LARGE SCALE GENOMIC DNA]</scope>
    <source>
        <strain evidence="12">CCUG 56754</strain>
    </source>
</reference>
<evidence type="ECO:0000256" key="8">
    <source>
        <dbReference type="ARBA" id="ARBA00023012"/>
    </source>
</evidence>
<keyword evidence="4" id="KW-0808">Transferase</keyword>
<dbReference type="InterPro" id="IPR005467">
    <property type="entry name" value="His_kinase_dom"/>
</dbReference>
<evidence type="ECO:0000256" key="1">
    <source>
        <dbReference type="ARBA" id="ARBA00000085"/>
    </source>
</evidence>
<sequence>MRERKNLFIGIIGMLLLFYGELLPSFFNEWSIFIIESINESILLLDSGLLIISSFAYIAKYLIIFSLIYLGSMMIAHSLSKDLEQSSFPLLLIVTVMASLFLFNQIYHEHFSYLGHIVTLGIVVFLQIYIPKQKNFYIIFSIILFLVILSVQWLQLIPVLSSLGFGTDDIAISLKMADSFFTENNLFNTLATIFFIAFFIIAIIFTFLIHLVNKQVYTLKKYQEQEEELKETRIALVESKVYEEMTMLVHDLKTPLVTVEGLLSLIEMKMQLSEDRPLATYLKRTDKSIEIMKDMISEILYENIKQPIHIKELLEYVTSHLNLDEQFIDLDIKMEPNLPQIYVNKTRFSRAISNILENAVTSLAGKEGYIHINVKRIDSDILFQIQDNGPGIKNSHLKNIWIDGFSTRNSSGIGLSFVKRVVENHEGTVTVDSVPGSHTQMNILLPIHKVGEQTNEYIHTNR</sequence>
<dbReference type="Pfam" id="PF00512">
    <property type="entry name" value="HisKA"/>
    <property type="match status" value="1"/>
</dbReference>
<dbReference type="Gene3D" id="1.10.287.130">
    <property type="match status" value="1"/>
</dbReference>
<evidence type="ECO:0000256" key="9">
    <source>
        <dbReference type="SAM" id="Phobius"/>
    </source>
</evidence>
<dbReference type="InterPro" id="IPR036890">
    <property type="entry name" value="HATPase_C_sf"/>
</dbReference>
<dbReference type="GO" id="GO:0016301">
    <property type="term" value="F:kinase activity"/>
    <property type="evidence" value="ECO:0007669"/>
    <property type="project" value="UniProtKB-KW"/>
</dbReference>
<name>A0ABW3LLD6_9BACI</name>
<dbReference type="PRINTS" id="PR00344">
    <property type="entry name" value="BCTRLSENSOR"/>
</dbReference>
<keyword evidence="5" id="KW-0547">Nucleotide-binding</keyword>
<dbReference type="PROSITE" id="PS50109">
    <property type="entry name" value="HIS_KIN"/>
    <property type="match status" value="1"/>
</dbReference>
<dbReference type="InterPro" id="IPR003594">
    <property type="entry name" value="HATPase_dom"/>
</dbReference>
<evidence type="ECO:0000259" key="10">
    <source>
        <dbReference type="PROSITE" id="PS50109"/>
    </source>
</evidence>
<dbReference type="SUPFAM" id="SSF47384">
    <property type="entry name" value="Homodimeric domain of signal transducing histidine kinase"/>
    <property type="match status" value="1"/>
</dbReference>